<protein>
    <submittedName>
        <fullName evidence="1">Uncharacterized protein</fullName>
    </submittedName>
</protein>
<dbReference type="EMBL" id="JBHSBL010000023">
    <property type="protein sequence ID" value="MFC4069978.1"/>
    <property type="molecule type" value="Genomic_DNA"/>
</dbReference>
<organism evidence="1 2">
    <name type="scientific">Actinoplanes subglobosus</name>
    <dbReference type="NCBI Taxonomy" id="1547892"/>
    <lineage>
        <taxon>Bacteria</taxon>
        <taxon>Bacillati</taxon>
        <taxon>Actinomycetota</taxon>
        <taxon>Actinomycetes</taxon>
        <taxon>Micromonosporales</taxon>
        <taxon>Micromonosporaceae</taxon>
        <taxon>Actinoplanes</taxon>
    </lineage>
</organism>
<dbReference type="Proteomes" id="UP001595867">
    <property type="component" value="Unassembled WGS sequence"/>
</dbReference>
<sequence length="146" mass="16341">MSDPEGSDSPARRTELLPEVLLFYRNFYQPIIQIIATLGDVADPERISVNGVDFVTSGTLAAGFRIGLDARIYELFLSGALFGLLLPPVGILEIPFYIADSWIRGIPARRYSQPVYELESWINQGYRQADSLDLFVTPEGVIFQQI</sequence>
<accession>A0ABV8J0A4</accession>
<evidence type="ECO:0000313" key="2">
    <source>
        <dbReference type="Proteomes" id="UP001595867"/>
    </source>
</evidence>
<evidence type="ECO:0000313" key="1">
    <source>
        <dbReference type="EMBL" id="MFC4069978.1"/>
    </source>
</evidence>
<proteinExistence type="predicted"/>
<comment type="caution">
    <text evidence="1">The sequence shown here is derived from an EMBL/GenBank/DDBJ whole genome shotgun (WGS) entry which is preliminary data.</text>
</comment>
<keyword evidence="2" id="KW-1185">Reference proteome</keyword>
<reference evidence="2" key="1">
    <citation type="journal article" date="2019" name="Int. J. Syst. Evol. Microbiol.">
        <title>The Global Catalogue of Microorganisms (GCM) 10K type strain sequencing project: providing services to taxonomists for standard genome sequencing and annotation.</title>
        <authorList>
            <consortium name="The Broad Institute Genomics Platform"/>
            <consortium name="The Broad Institute Genome Sequencing Center for Infectious Disease"/>
            <person name="Wu L."/>
            <person name="Ma J."/>
        </authorList>
    </citation>
    <scope>NUCLEOTIDE SEQUENCE [LARGE SCALE GENOMIC DNA]</scope>
    <source>
        <strain evidence="2">TBRC 5832</strain>
    </source>
</reference>
<gene>
    <name evidence="1" type="ORF">ACFO0C_34055</name>
</gene>
<name>A0ABV8J0A4_9ACTN</name>
<dbReference type="RefSeq" id="WP_378070870.1">
    <property type="nucleotide sequence ID" value="NZ_JBHSBL010000023.1"/>
</dbReference>